<evidence type="ECO:0000256" key="1">
    <source>
        <dbReference type="SAM" id="Coils"/>
    </source>
</evidence>
<dbReference type="Pfam" id="PF03564">
    <property type="entry name" value="DUF1759"/>
    <property type="match status" value="1"/>
</dbReference>
<evidence type="ECO:0000313" key="2">
    <source>
        <dbReference type="Proteomes" id="UP000025227"/>
    </source>
</evidence>
<dbReference type="InterPro" id="IPR005312">
    <property type="entry name" value="DUF1759"/>
</dbReference>
<proteinExistence type="predicted"/>
<accession>A0A7I4YL85</accession>
<organism evidence="2 3">
    <name type="scientific">Haemonchus contortus</name>
    <name type="common">Barber pole worm</name>
    <dbReference type="NCBI Taxonomy" id="6289"/>
    <lineage>
        <taxon>Eukaryota</taxon>
        <taxon>Metazoa</taxon>
        <taxon>Ecdysozoa</taxon>
        <taxon>Nematoda</taxon>
        <taxon>Chromadorea</taxon>
        <taxon>Rhabditida</taxon>
        <taxon>Rhabditina</taxon>
        <taxon>Rhabditomorpha</taxon>
        <taxon>Strongyloidea</taxon>
        <taxon>Trichostrongylidae</taxon>
        <taxon>Haemonchus</taxon>
    </lineage>
</organism>
<feature type="coiled-coil region" evidence="1">
    <location>
        <begin position="26"/>
        <end position="64"/>
    </location>
</feature>
<protein>
    <submittedName>
        <fullName evidence="3">Rab3 GTPase-activating protein catalytic subunit</fullName>
    </submittedName>
</protein>
<evidence type="ECO:0000313" key="3">
    <source>
        <dbReference type="WBParaSite" id="HCON_00105760-00001"/>
    </source>
</evidence>
<reference evidence="3" key="1">
    <citation type="submission" date="2020-12" db="UniProtKB">
        <authorList>
            <consortium name="WormBaseParasite"/>
        </authorList>
    </citation>
    <scope>IDENTIFICATION</scope>
    <source>
        <strain evidence="3">MHco3</strain>
    </source>
</reference>
<dbReference type="OrthoDB" id="5864015at2759"/>
<dbReference type="WBParaSite" id="HCON_00105760-00001">
    <property type="protein sequence ID" value="HCON_00105760-00001"/>
    <property type="gene ID" value="HCON_00105760"/>
</dbReference>
<dbReference type="AlphaFoldDB" id="A0A7I4YL85"/>
<sequence>MVDELPGETLSREKIPKRAEANIDTAQEIQDRAQGALNKLLQLKEELEDQAQAQTSASETAEMKLTPIPLLRFSGDIWEWEAFWNSFTHDVHSRNMDETYKFNYFLETLDGERLLYLILTAKLSFLAMCTFST</sequence>
<dbReference type="Proteomes" id="UP000025227">
    <property type="component" value="Unplaced"/>
</dbReference>
<keyword evidence="1" id="KW-0175">Coiled coil</keyword>
<keyword evidence="2" id="KW-1185">Reference proteome</keyword>
<name>A0A7I4YL85_HAECO</name>